<evidence type="ECO:0000313" key="3">
    <source>
        <dbReference type="Proteomes" id="UP001188597"/>
    </source>
</evidence>
<sequence length="166" mass="18890">MPQRNSRNSSYPRKEPSSDKALASTLTKRLLRKRHDNSKGAQVEMTFLLHFILDSLHVEYDLLKFPTTLMKLNGQWINLSALIHVDNIMQGFLSLRQPIDSEQDIYLRNRMSSHIEAVGTFRLVLQNLIFVSKLVSSGFGFNFVGQDFHLLKNSSVVVSLSLVDGL</sequence>
<feature type="compositionally biased region" description="Polar residues" evidence="1">
    <location>
        <begin position="1"/>
        <end position="11"/>
    </location>
</feature>
<organism evidence="2 3">
    <name type="scientific">Escallonia herrerae</name>
    <dbReference type="NCBI Taxonomy" id="1293975"/>
    <lineage>
        <taxon>Eukaryota</taxon>
        <taxon>Viridiplantae</taxon>
        <taxon>Streptophyta</taxon>
        <taxon>Embryophyta</taxon>
        <taxon>Tracheophyta</taxon>
        <taxon>Spermatophyta</taxon>
        <taxon>Magnoliopsida</taxon>
        <taxon>eudicotyledons</taxon>
        <taxon>Gunneridae</taxon>
        <taxon>Pentapetalae</taxon>
        <taxon>asterids</taxon>
        <taxon>campanulids</taxon>
        <taxon>Escalloniales</taxon>
        <taxon>Escalloniaceae</taxon>
        <taxon>Escallonia</taxon>
    </lineage>
</organism>
<comment type="caution">
    <text evidence="2">The sequence shown here is derived from an EMBL/GenBank/DDBJ whole genome shotgun (WGS) entry which is preliminary data.</text>
</comment>
<reference evidence="2" key="1">
    <citation type="submission" date="2022-12" db="EMBL/GenBank/DDBJ databases">
        <title>Draft genome assemblies for two species of Escallonia (Escalloniales).</title>
        <authorList>
            <person name="Chanderbali A."/>
            <person name="Dervinis C."/>
            <person name="Anghel I."/>
            <person name="Soltis D."/>
            <person name="Soltis P."/>
            <person name="Zapata F."/>
        </authorList>
    </citation>
    <scope>NUCLEOTIDE SEQUENCE</scope>
    <source>
        <strain evidence="2">UCBG64.0493</strain>
        <tissue evidence="2">Leaf</tissue>
    </source>
</reference>
<dbReference type="Proteomes" id="UP001188597">
    <property type="component" value="Unassembled WGS sequence"/>
</dbReference>
<proteinExistence type="predicted"/>
<evidence type="ECO:0000256" key="1">
    <source>
        <dbReference type="SAM" id="MobiDB-lite"/>
    </source>
</evidence>
<dbReference type="AlphaFoldDB" id="A0AA88VGY0"/>
<gene>
    <name evidence="2" type="ORF">RJ639_015088</name>
</gene>
<keyword evidence="3" id="KW-1185">Reference proteome</keyword>
<protein>
    <submittedName>
        <fullName evidence="2">Uncharacterized protein</fullName>
    </submittedName>
</protein>
<evidence type="ECO:0000313" key="2">
    <source>
        <dbReference type="EMBL" id="KAK3007744.1"/>
    </source>
</evidence>
<accession>A0AA88VGY0</accession>
<feature type="region of interest" description="Disordered" evidence="1">
    <location>
        <begin position="1"/>
        <end position="22"/>
    </location>
</feature>
<dbReference type="EMBL" id="JAVXUP010001828">
    <property type="protein sequence ID" value="KAK3007744.1"/>
    <property type="molecule type" value="Genomic_DNA"/>
</dbReference>
<name>A0AA88VGY0_9ASTE</name>